<protein>
    <submittedName>
        <fullName evidence="3">DMT family transporter</fullName>
    </submittedName>
</protein>
<dbReference type="EMBL" id="BAABGJ010000081">
    <property type="protein sequence ID" value="GAA4358379.1"/>
    <property type="molecule type" value="Genomic_DNA"/>
</dbReference>
<keyword evidence="1" id="KW-1133">Transmembrane helix</keyword>
<dbReference type="Pfam" id="PF00892">
    <property type="entry name" value="EamA"/>
    <property type="match status" value="1"/>
</dbReference>
<accession>A0ABP8IGF6</accession>
<feature type="transmembrane region" description="Helical" evidence="1">
    <location>
        <begin position="244"/>
        <end position="265"/>
    </location>
</feature>
<keyword evidence="4" id="KW-1185">Reference proteome</keyword>
<feature type="transmembrane region" description="Helical" evidence="1">
    <location>
        <begin position="41"/>
        <end position="59"/>
    </location>
</feature>
<dbReference type="InterPro" id="IPR000620">
    <property type="entry name" value="EamA_dom"/>
</dbReference>
<organism evidence="3 4">
    <name type="scientific">Variovorax defluvii</name>
    <dbReference type="NCBI Taxonomy" id="913761"/>
    <lineage>
        <taxon>Bacteria</taxon>
        <taxon>Pseudomonadati</taxon>
        <taxon>Pseudomonadota</taxon>
        <taxon>Betaproteobacteria</taxon>
        <taxon>Burkholderiales</taxon>
        <taxon>Comamonadaceae</taxon>
        <taxon>Variovorax</taxon>
    </lineage>
</organism>
<proteinExistence type="predicted"/>
<dbReference type="SUPFAM" id="SSF103481">
    <property type="entry name" value="Multidrug resistance efflux transporter EmrE"/>
    <property type="match status" value="2"/>
</dbReference>
<evidence type="ECO:0000259" key="2">
    <source>
        <dbReference type="Pfam" id="PF00892"/>
    </source>
</evidence>
<keyword evidence="1" id="KW-0472">Membrane</keyword>
<evidence type="ECO:0000256" key="1">
    <source>
        <dbReference type="SAM" id="Phobius"/>
    </source>
</evidence>
<feature type="transmembrane region" description="Helical" evidence="1">
    <location>
        <begin position="151"/>
        <end position="174"/>
    </location>
</feature>
<dbReference type="Proteomes" id="UP001500975">
    <property type="component" value="Unassembled WGS sequence"/>
</dbReference>
<feature type="transmembrane region" description="Helical" evidence="1">
    <location>
        <begin position="71"/>
        <end position="93"/>
    </location>
</feature>
<feature type="transmembrane region" description="Helical" evidence="1">
    <location>
        <begin position="271"/>
        <end position="289"/>
    </location>
</feature>
<evidence type="ECO:0000313" key="4">
    <source>
        <dbReference type="Proteomes" id="UP001500975"/>
    </source>
</evidence>
<name>A0ABP8IGF6_9BURK</name>
<feature type="transmembrane region" description="Helical" evidence="1">
    <location>
        <begin position="99"/>
        <end position="120"/>
    </location>
</feature>
<feature type="transmembrane region" description="Helical" evidence="1">
    <location>
        <begin position="218"/>
        <end position="237"/>
    </location>
</feature>
<feature type="transmembrane region" description="Helical" evidence="1">
    <location>
        <begin position="186"/>
        <end position="206"/>
    </location>
</feature>
<feature type="domain" description="EamA" evidence="2">
    <location>
        <begin position="13"/>
        <end position="143"/>
    </location>
</feature>
<dbReference type="InterPro" id="IPR037185">
    <property type="entry name" value="EmrE-like"/>
</dbReference>
<gene>
    <name evidence="3" type="ORF">GCM10023165_53230</name>
</gene>
<reference evidence="4" key="1">
    <citation type="journal article" date="2019" name="Int. J. Syst. Evol. Microbiol.">
        <title>The Global Catalogue of Microorganisms (GCM) 10K type strain sequencing project: providing services to taxonomists for standard genome sequencing and annotation.</title>
        <authorList>
            <consortium name="The Broad Institute Genomics Platform"/>
            <consortium name="The Broad Institute Genome Sequencing Center for Infectious Disease"/>
            <person name="Wu L."/>
            <person name="Ma J."/>
        </authorList>
    </citation>
    <scope>NUCLEOTIDE SEQUENCE [LARGE SCALE GENOMIC DNA]</scope>
    <source>
        <strain evidence="4">JCM 17804</strain>
    </source>
</reference>
<comment type="caution">
    <text evidence="3">The sequence shown here is derived from an EMBL/GenBank/DDBJ whole genome shotgun (WGS) entry which is preliminary data.</text>
</comment>
<keyword evidence="1" id="KW-0812">Transmembrane</keyword>
<feature type="transmembrane region" description="Helical" evidence="1">
    <location>
        <begin position="127"/>
        <end position="145"/>
    </location>
</feature>
<evidence type="ECO:0000313" key="3">
    <source>
        <dbReference type="EMBL" id="GAA4358379.1"/>
    </source>
</evidence>
<sequence length="293" mass="29591">MPHPLPGAGVRWMLLLAAGLALGAALPLGKLAAADGVGPVAFVLLSVVASGLLLALLGWCRHGLPARPWRLALFGTVSGLLGLAAPNTLAAWLSSEAGASFAALAYTLPPLLTLAGGMAAGLEPPRWSRVASVGLGLAGALWLAWAHMEAGAVSLGAILALMGIPAAIAAGNLYRACFLPSGVPAEWLGAAMALGASVLLLPVWSWSPPSMAGLDAGGLPWVGLQVLAAAAGAIAFFELQRRASAVVMSFLGYVVALAGVVFGALLLDESLPWQLAPATALIVAGFWLVQRKP</sequence>